<keyword evidence="2" id="KW-1185">Reference proteome</keyword>
<dbReference type="AlphaFoldDB" id="A0A810N2K4"/>
<reference evidence="1" key="1">
    <citation type="submission" date="2020-08" db="EMBL/GenBank/DDBJ databases">
        <title>Whole genome shotgun sequence of Polymorphospora rubra NBRC 101157.</title>
        <authorList>
            <person name="Komaki H."/>
            <person name="Tamura T."/>
        </authorList>
    </citation>
    <scope>NUCLEOTIDE SEQUENCE</scope>
    <source>
        <strain evidence="1">NBRC 101157</strain>
    </source>
</reference>
<dbReference type="KEGG" id="pry:Prubr_45980"/>
<dbReference type="Proteomes" id="UP000680866">
    <property type="component" value="Chromosome"/>
</dbReference>
<proteinExistence type="predicted"/>
<gene>
    <name evidence="1" type="ORF">Prubr_45980</name>
</gene>
<evidence type="ECO:0000313" key="2">
    <source>
        <dbReference type="Proteomes" id="UP000680866"/>
    </source>
</evidence>
<organism evidence="1 2">
    <name type="scientific">Polymorphospora rubra</name>
    <dbReference type="NCBI Taxonomy" id="338584"/>
    <lineage>
        <taxon>Bacteria</taxon>
        <taxon>Bacillati</taxon>
        <taxon>Actinomycetota</taxon>
        <taxon>Actinomycetes</taxon>
        <taxon>Micromonosporales</taxon>
        <taxon>Micromonosporaceae</taxon>
        <taxon>Polymorphospora</taxon>
    </lineage>
</organism>
<dbReference type="EMBL" id="AP023359">
    <property type="protein sequence ID" value="BCJ67577.1"/>
    <property type="molecule type" value="Genomic_DNA"/>
</dbReference>
<evidence type="ECO:0000313" key="1">
    <source>
        <dbReference type="EMBL" id="BCJ67577.1"/>
    </source>
</evidence>
<sequence length="57" mass="6599">MSHLKWPAVEAWAVTFFADLTPYTYWKSTGQDGQWADEFPRFDGAVVTCCRLAQGWR</sequence>
<accession>A0A810N2K4</accession>
<protein>
    <submittedName>
        <fullName evidence="1">Uncharacterized protein</fullName>
    </submittedName>
</protein>
<name>A0A810N2K4_9ACTN</name>